<proteinExistence type="predicted"/>
<dbReference type="Gene3D" id="3.40.109.10">
    <property type="entry name" value="NADH Oxidase"/>
    <property type="match status" value="1"/>
</dbReference>
<comment type="caution">
    <text evidence="2">The sequence shown here is derived from an EMBL/GenBank/DDBJ whole genome shotgun (WGS) entry which is preliminary data.</text>
</comment>
<dbReference type="PATRIC" id="fig|1003181.4.peg.6931"/>
<dbReference type="SUPFAM" id="SSF48452">
    <property type="entry name" value="TPR-like"/>
    <property type="match status" value="1"/>
</dbReference>
<dbReference type="SUPFAM" id="SSF55469">
    <property type="entry name" value="FMN-dependent nitroreductase-like"/>
    <property type="match status" value="1"/>
</dbReference>
<reference evidence="2 3" key="1">
    <citation type="submission" date="2016-05" db="EMBL/GenBank/DDBJ databases">
        <title>Single-cell genome of chain-forming Candidatus Thiomargarita nelsonii and comparison to other large sulfur-oxidizing bacteria.</title>
        <authorList>
            <person name="Winkel M."/>
            <person name="Salman V."/>
            <person name="Woyke T."/>
            <person name="Schulz-Vogt H."/>
            <person name="Richter M."/>
            <person name="Flood B."/>
            <person name="Bailey J."/>
            <person name="Amann R."/>
            <person name="Mussmann M."/>
        </authorList>
    </citation>
    <scope>NUCLEOTIDE SEQUENCE [LARGE SCALE GENOMIC DNA]</scope>
    <source>
        <strain evidence="2 3">THI036</strain>
    </source>
</reference>
<protein>
    <submittedName>
        <fullName evidence="2">NADH dehydrogenase</fullName>
    </submittedName>
</protein>
<dbReference type="CDD" id="cd02136">
    <property type="entry name" value="PnbA_NfnB-like"/>
    <property type="match status" value="1"/>
</dbReference>
<name>A0A176RTR7_9GAMM</name>
<feature type="domain" description="Nitroreductase" evidence="1">
    <location>
        <begin position="274"/>
        <end position="342"/>
    </location>
</feature>
<dbReference type="InterPro" id="IPR011990">
    <property type="entry name" value="TPR-like_helical_dom_sf"/>
</dbReference>
<gene>
    <name evidence="2" type="ORF">THIOM_005231</name>
</gene>
<evidence type="ECO:0000259" key="1">
    <source>
        <dbReference type="Pfam" id="PF00881"/>
    </source>
</evidence>
<organism evidence="2 3">
    <name type="scientific">Candidatus Thiomargarita nelsonii</name>
    <dbReference type="NCBI Taxonomy" id="1003181"/>
    <lineage>
        <taxon>Bacteria</taxon>
        <taxon>Pseudomonadati</taxon>
        <taxon>Pseudomonadota</taxon>
        <taxon>Gammaproteobacteria</taxon>
        <taxon>Thiotrichales</taxon>
        <taxon>Thiotrichaceae</taxon>
        <taxon>Thiomargarita</taxon>
    </lineage>
</organism>
<dbReference type="Proteomes" id="UP000076962">
    <property type="component" value="Unassembled WGS sequence"/>
</dbReference>
<dbReference type="GO" id="GO:0016491">
    <property type="term" value="F:oxidoreductase activity"/>
    <property type="evidence" value="ECO:0007669"/>
    <property type="project" value="InterPro"/>
</dbReference>
<dbReference type="InterPro" id="IPR000415">
    <property type="entry name" value="Nitroreductase-like"/>
</dbReference>
<keyword evidence="3" id="KW-1185">Reference proteome</keyword>
<accession>A0A176RTR7</accession>
<dbReference type="EMBL" id="LUTY01002923">
    <property type="protein sequence ID" value="OAD19152.1"/>
    <property type="molecule type" value="Genomic_DNA"/>
</dbReference>
<evidence type="ECO:0000313" key="2">
    <source>
        <dbReference type="EMBL" id="OAD19152.1"/>
    </source>
</evidence>
<dbReference type="InterPro" id="IPR029479">
    <property type="entry name" value="Nitroreductase"/>
</dbReference>
<dbReference type="Pfam" id="PF00881">
    <property type="entry name" value="Nitroreductase"/>
    <property type="match status" value="1"/>
</dbReference>
<dbReference type="AlphaFoldDB" id="A0A176RTR7"/>
<evidence type="ECO:0000313" key="3">
    <source>
        <dbReference type="Proteomes" id="UP000076962"/>
    </source>
</evidence>
<sequence length="367" mass="41818">MQDLDKTLVAFFRYDDLLGKATLFFFRELLHNDPRTKTTLETLQREHLLVKVDQIQTTQEQLITGLLHQLDEQNAKVKQALKTGAPNLTQITSQRDRLQNAIEVVPQRLQTAVSDWQTNHQAFIEFSHQFSTWTQLLESKVDKVLEAVGSLGDIDKNVKSLLQEFRDFMQRYDLSRQVKPRDEFTQHNSGSLELIRTAIAQLKHLPSDNRQYHQLVIMAGTVVSSTGDLAQAENLFVQAREQARNKGEKALASFNLFQVKLRRQAYPEALADLQSAIANEPIMMTGSFLDYGMFLQSLMLAAVEEGLAVCPQAALAEYPKIVKEILGYPEESILICGMALGYEDTEARVNSYRTPREEVDTFTQFFE</sequence>